<dbReference type="Pfam" id="PF12200">
    <property type="entry name" value="DUF3597"/>
    <property type="match status" value="1"/>
</dbReference>
<protein>
    <recommendedName>
        <fullName evidence="2">DUF3597 domain-containing protein</fullName>
    </recommendedName>
</protein>
<dbReference type="InParanoid" id="A0A0C2WU90"/>
<proteinExistence type="predicted"/>
<feature type="region of interest" description="Disordered" evidence="1">
    <location>
        <begin position="65"/>
        <end position="89"/>
    </location>
</feature>
<feature type="domain" description="DUF3597" evidence="2">
    <location>
        <begin position="66"/>
        <end position="167"/>
    </location>
</feature>
<dbReference type="Proteomes" id="UP000054549">
    <property type="component" value="Unassembled WGS sequence"/>
</dbReference>
<evidence type="ECO:0000256" key="1">
    <source>
        <dbReference type="SAM" id="MobiDB-lite"/>
    </source>
</evidence>
<dbReference type="HOGENOM" id="CLU_114097_1_1_1"/>
<evidence type="ECO:0000313" key="4">
    <source>
        <dbReference type="Proteomes" id="UP000054549"/>
    </source>
</evidence>
<keyword evidence="4" id="KW-1185">Reference proteome</keyword>
<dbReference type="SUPFAM" id="SSF158634">
    <property type="entry name" value="RPA2825-like"/>
    <property type="match status" value="1"/>
</dbReference>
<dbReference type="EMBL" id="KN818300">
    <property type="protein sequence ID" value="KIL60336.1"/>
    <property type="molecule type" value="Genomic_DNA"/>
</dbReference>
<evidence type="ECO:0000259" key="2">
    <source>
        <dbReference type="Pfam" id="PF12200"/>
    </source>
</evidence>
<dbReference type="OrthoDB" id="2880429at2759"/>
<name>A0A0C2WU90_AMAMK</name>
<gene>
    <name evidence="3" type="ORF">M378DRAFT_14210</name>
</gene>
<accession>A0A0C2WU90</accession>
<reference evidence="3 4" key="1">
    <citation type="submission" date="2014-04" db="EMBL/GenBank/DDBJ databases">
        <title>Evolutionary Origins and Diversification of the Mycorrhizal Mutualists.</title>
        <authorList>
            <consortium name="DOE Joint Genome Institute"/>
            <consortium name="Mycorrhizal Genomics Consortium"/>
            <person name="Kohler A."/>
            <person name="Kuo A."/>
            <person name="Nagy L.G."/>
            <person name="Floudas D."/>
            <person name="Copeland A."/>
            <person name="Barry K.W."/>
            <person name="Cichocki N."/>
            <person name="Veneault-Fourrey C."/>
            <person name="LaButti K."/>
            <person name="Lindquist E.A."/>
            <person name="Lipzen A."/>
            <person name="Lundell T."/>
            <person name="Morin E."/>
            <person name="Murat C."/>
            <person name="Riley R."/>
            <person name="Ohm R."/>
            <person name="Sun H."/>
            <person name="Tunlid A."/>
            <person name="Henrissat B."/>
            <person name="Grigoriev I.V."/>
            <person name="Hibbett D.S."/>
            <person name="Martin F."/>
        </authorList>
    </citation>
    <scope>NUCLEOTIDE SEQUENCE [LARGE SCALE GENOMIC DNA]</scope>
    <source>
        <strain evidence="3 4">Koide BX008</strain>
    </source>
</reference>
<dbReference type="InterPro" id="IPR022016">
    <property type="entry name" value="DUF3597"/>
</dbReference>
<organism evidence="3 4">
    <name type="scientific">Amanita muscaria (strain Koide BX008)</name>
    <dbReference type="NCBI Taxonomy" id="946122"/>
    <lineage>
        <taxon>Eukaryota</taxon>
        <taxon>Fungi</taxon>
        <taxon>Dikarya</taxon>
        <taxon>Basidiomycota</taxon>
        <taxon>Agaricomycotina</taxon>
        <taxon>Agaricomycetes</taxon>
        <taxon>Agaricomycetidae</taxon>
        <taxon>Agaricales</taxon>
        <taxon>Pluteineae</taxon>
        <taxon>Amanitaceae</taxon>
        <taxon>Amanita</taxon>
    </lineage>
</organism>
<feature type="region of interest" description="Disordered" evidence="1">
    <location>
        <begin position="18"/>
        <end position="40"/>
    </location>
</feature>
<sequence length="179" mass="19436">MASQNVIDLRSPLIKSFVGVTPNGSPEQQHRPTDGNGQTVPIGSGPFGGHLSGNQINNTWNYYTSPPTSPIHSPPSTARTPAQQQREGSQTIASVLDNAVRERGQQLNWRESIVDILKLLNLESSFSARQKLAETVGYQGERNGSYAMNVHLLNYVKGVITEAGGNLTVARETVSRKLI</sequence>
<evidence type="ECO:0000313" key="3">
    <source>
        <dbReference type="EMBL" id="KIL60336.1"/>
    </source>
</evidence>
<feature type="compositionally biased region" description="Polar residues" evidence="1">
    <location>
        <begin position="78"/>
        <end position="89"/>
    </location>
</feature>
<dbReference type="AlphaFoldDB" id="A0A0C2WU90"/>